<comment type="caution">
    <text evidence="5">The sequence shown here is derived from an EMBL/GenBank/DDBJ whole genome shotgun (WGS) entry which is preliminary data.</text>
</comment>
<reference evidence="5" key="1">
    <citation type="journal article" date="2021" name="Proc. Natl. Acad. Sci. U.S.A.">
        <title>Three genomes in the algal genus Volvox reveal the fate of a haploid sex-determining region after a transition to homothallism.</title>
        <authorList>
            <person name="Yamamoto K."/>
            <person name="Hamaji T."/>
            <person name="Kawai-Toyooka H."/>
            <person name="Matsuzaki R."/>
            <person name="Takahashi F."/>
            <person name="Nishimura Y."/>
            <person name="Kawachi M."/>
            <person name="Noguchi H."/>
            <person name="Minakuchi Y."/>
            <person name="Umen J.G."/>
            <person name="Toyoda A."/>
            <person name="Nozaki H."/>
        </authorList>
    </citation>
    <scope>NUCLEOTIDE SEQUENCE</scope>
    <source>
        <strain evidence="5">NIES-3785</strain>
    </source>
</reference>
<evidence type="ECO:0000259" key="3">
    <source>
        <dbReference type="PROSITE" id="PS50102"/>
    </source>
</evidence>
<dbReference type="PANTHER" id="PTHR46573:SF1">
    <property type="entry name" value="WD REPEAT, SAM AND U-BOX DOMAIN-CONTAINING PROTEIN 1"/>
    <property type="match status" value="1"/>
</dbReference>
<evidence type="ECO:0000256" key="1">
    <source>
        <dbReference type="PROSITE-ProRule" id="PRU00176"/>
    </source>
</evidence>
<dbReference type="SUPFAM" id="SSF54928">
    <property type="entry name" value="RNA-binding domain, RBD"/>
    <property type="match status" value="2"/>
</dbReference>
<dbReference type="SMART" id="SM00504">
    <property type="entry name" value="Ubox"/>
    <property type="match status" value="1"/>
</dbReference>
<sequence>MSNTKILENASSLERFLNRHVLFVQGIDQNVSKSEVLQVLNQVLKQPQQGRIDILTTQDGKMRGTAFLNFHNEEDAKAALEMYRFALEIRGRPLRMQFASDREFKEIIQGPLVARFKVLIRNIPEELTPEALHERFSQYGEILQVHTACDHYGQHYAIIQYVETASVQAAIRNANRERVLNHVLMVEPYKPNVTYGMLPRNINQTTSSLLQQAGVPAANGGVAGTSRGGTLPGTTYAALQQQQELEVAEQERYFAEGNSDSGGGGGGGGSRVGSAAAAPTGFEISNGGGSPGFSASVPAPPLAASLAVSNFFAATTGPVNAPTAPGSLIHLLTTALHHVQALEEHLCCPITQEPLVDPVVAADGNTYERLAITAWLEQHDTSPLTNEVLAHKGLTPNNLVRKIAEELQGISHPAADGGGTPSAATAGVAAARSAASGDLGGAVAPPPPPPPLPPVAAPAPPPQPEAPAPVPVPVPVPIGGASVASSYHNTHHANPQQPNSHSQSHGQPHPPHPLQPQPHPHTRPQQAQSQPSAPPQFSEYNQLPTVIRPTLMPTPVAFVHVPQAQPQPYQMQGTTYYAYRPMGTFYRALIPVKAAKRISSREYGSTGARRREELRTGPDPDSSCLCVAGRQPLEGGGGRSSSGCLGRGKEQGKQ</sequence>
<dbReference type="PROSITE" id="PS51698">
    <property type="entry name" value="U_BOX"/>
    <property type="match status" value="1"/>
</dbReference>
<keyword evidence="1" id="KW-0694">RNA-binding</keyword>
<feature type="compositionally biased region" description="Low complexity" evidence="2">
    <location>
        <begin position="421"/>
        <end position="443"/>
    </location>
</feature>
<dbReference type="Proteomes" id="UP000722791">
    <property type="component" value="Unassembled WGS sequence"/>
</dbReference>
<dbReference type="SUPFAM" id="SSF57850">
    <property type="entry name" value="RING/U-box"/>
    <property type="match status" value="1"/>
</dbReference>
<dbReference type="SMART" id="SM00360">
    <property type="entry name" value="RRM"/>
    <property type="match status" value="2"/>
</dbReference>
<dbReference type="GO" id="GO:0003723">
    <property type="term" value="F:RNA binding"/>
    <property type="evidence" value="ECO:0007669"/>
    <property type="project" value="UniProtKB-UniRule"/>
</dbReference>
<dbReference type="PANTHER" id="PTHR46573">
    <property type="entry name" value="WD REPEAT, SAM AND U-BOX DOMAIN-CONTAINING PROTEIN 1"/>
    <property type="match status" value="1"/>
</dbReference>
<dbReference type="Gene3D" id="3.30.70.330">
    <property type="match status" value="2"/>
</dbReference>
<feature type="compositionally biased region" description="Pro residues" evidence="2">
    <location>
        <begin position="508"/>
        <end position="519"/>
    </location>
</feature>
<dbReference type="InterPro" id="IPR035979">
    <property type="entry name" value="RBD_domain_sf"/>
</dbReference>
<dbReference type="Pfam" id="PF00076">
    <property type="entry name" value="RRM_1"/>
    <property type="match status" value="2"/>
</dbReference>
<feature type="compositionally biased region" description="Basic and acidic residues" evidence="2">
    <location>
        <begin position="609"/>
        <end position="618"/>
    </location>
</feature>
<evidence type="ECO:0000256" key="2">
    <source>
        <dbReference type="SAM" id="MobiDB-lite"/>
    </source>
</evidence>
<evidence type="ECO:0000313" key="5">
    <source>
        <dbReference type="EMBL" id="GIM10556.1"/>
    </source>
</evidence>
<dbReference type="InterPro" id="IPR013083">
    <property type="entry name" value="Znf_RING/FYVE/PHD"/>
</dbReference>
<feature type="domain" description="RRM" evidence="3">
    <location>
        <begin position="116"/>
        <end position="191"/>
    </location>
</feature>
<dbReference type="InterPro" id="IPR003613">
    <property type="entry name" value="Ubox_domain"/>
</dbReference>
<dbReference type="AlphaFoldDB" id="A0A8J4GP61"/>
<feature type="region of interest" description="Disordered" evidence="2">
    <location>
        <begin position="601"/>
        <end position="654"/>
    </location>
</feature>
<evidence type="ECO:0008006" key="7">
    <source>
        <dbReference type="Google" id="ProtNLM"/>
    </source>
</evidence>
<feature type="domain" description="RRM" evidence="3">
    <location>
        <begin position="20"/>
        <end position="101"/>
    </location>
</feature>
<organism evidence="5 6">
    <name type="scientific">Volvox reticuliferus</name>
    <dbReference type="NCBI Taxonomy" id="1737510"/>
    <lineage>
        <taxon>Eukaryota</taxon>
        <taxon>Viridiplantae</taxon>
        <taxon>Chlorophyta</taxon>
        <taxon>core chlorophytes</taxon>
        <taxon>Chlorophyceae</taxon>
        <taxon>CS clade</taxon>
        <taxon>Chlamydomonadales</taxon>
        <taxon>Volvocaceae</taxon>
        <taxon>Volvox</taxon>
    </lineage>
</organism>
<feature type="region of interest" description="Disordered" evidence="2">
    <location>
        <begin position="411"/>
        <end position="539"/>
    </location>
</feature>
<dbReference type="Pfam" id="PF04564">
    <property type="entry name" value="U-box"/>
    <property type="match status" value="1"/>
</dbReference>
<dbReference type="CDD" id="cd00590">
    <property type="entry name" value="RRM_SF"/>
    <property type="match status" value="2"/>
</dbReference>
<dbReference type="UniPathway" id="UPA00143"/>
<dbReference type="InterPro" id="IPR000504">
    <property type="entry name" value="RRM_dom"/>
</dbReference>
<accession>A0A8J4GP61</accession>
<dbReference type="InterPro" id="IPR012677">
    <property type="entry name" value="Nucleotide-bd_a/b_plait_sf"/>
</dbReference>
<feature type="compositionally biased region" description="Low complexity" evidence="2">
    <location>
        <begin position="495"/>
        <end position="507"/>
    </location>
</feature>
<feature type="compositionally biased region" description="Polar residues" evidence="2">
    <location>
        <begin position="483"/>
        <end position="494"/>
    </location>
</feature>
<proteinExistence type="predicted"/>
<dbReference type="Gene3D" id="3.30.40.10">
    <property type="entry name" value="Zinc/RING finger domain, C3HC4 (zinc finger)"/>
    <property type="match status" value="1"/>
</dbReference>
<dbReference type="PROSITE" id="PS50102">
    <property type="entry name" value="RRM"/>
    <property type="match status" value="2"/>
</dbReference>
<dbReference type="GO" id="GO:0004842">
    <property type="term" value="F:ubiquitin-protein transferase activity"/>
    <property type="evidence" value="ECO:0007669"/>
    <property type="project" value="InterPro"/>
</dbReference>
<evidence type="ECO:0000313" key="6">
    <source>
        <dbReference type="Proteomes" id="UP000722791"/>
    </source>
</evidence>
<gene>
    <name evidence="5" type="ORF">Vretimale_14211</name>
</gene>
<dbReference type="CDD" id="cd16655">
    <property type="entry name" value="RING-Ubox_WDSUB1-like"/>
    <property type="match status" value="1"/>
</dbReference>
<name>A0A8J4GP61_9CHLO</name>
<dbReference type="InterPro" id="IPR052085">
    <property type="entry name" value="WD-SAM-U-box"/>
</dbReference>
<feature type="compositionally biased region" description="Pro residues" evidence="2">
    <location>
        <begin position="444"/>
        <end position="476"/>
    </location>
</feature>
<protein>
    <recommendedName>
        <fullName evidence="7">U-box domain-containing protein</fullName>
    </recommendedName>
</protein>
<feature type="domain" description="U-box" evidence="4">
    <location>
        <begin position="341"/>
        <end position="414"/>
    </location>
</feature>
<dbReference type="GO" id="GO:0016567">
    <property type="term" value="P:protein ubiquitination"/>
    <property type="evidence" value="ECO:0007669"/>
    <property type="project" value="UniProtKB-UniPathway"/>
</dbReference>
<dbReference type="EMBL" id="BNCQ01000035">
    <property type="protein sequence ID" value="GIM10556.1"/>
    <property type="molecule type" value="Genomic_DNA"/>
</dbReference>
<evidence type="ECO:0000259" key="4">
    <source>
        <dbReference type="PROSITE" id="PS51698"/>
    </source>
</evidence>